<evidence type="ECO:0000256" key="1">
    <source>
        <dbReference type="SAM" id="Phobius"/>
    </source>
</evidence>
<reference evidence="2" key="2">
    <citation type="journal article" date="2015" name="Fish Shellfish Immunol.">
        <title>Early steps in the European eel (Anguilla anguilla)-Vibrio vulnificus interaction in the gills: Role of the RtxA13 toxin.</title>
        <authorList>
            <person name="Callol A."/>
            <person name="Pajuelo D."/>
            <person name="Ebbesson L."/>
            <person name="Teles M."/>
            <person name="MacKenzie S."/>
            <person name="Amaro C."/>
        </authorList>
    </citation>
    <scope>NUCLEOTIDE SEQUENCE</scope>
</reference>
<dbReference type="EMBL" id="GBXM01001218">
    <property type="protein sequence ID" value="JAI07360.1"/>
    <property type="molecule type" value="Transcribed_RNA"/>
</dbReference>
<proteinExistence type="predicted"/>
<dbReference type="AlphaFoldDB" id="A0A0E9XXJ0"/>
<evidence type="ECO:0000313" key="2">
    <source>
        <dbReference type="EMBL" id="JAI07360.1"/>
    </source>
</evidence>
<name>A0A0E9XXJ0_ANGAN</name>
<keyword evidence="1" id="KW-1133">Transmembrane helix</keyword>
<sequence>MTVFCMFLLFLYVVLCFLMSFLFYCLMYFLFYCLAYLPRDYRCILANCYNPVHYIFPCFI</sequence>
<feature type="transmembrane region" description="Helical" evidence="1">
    <location>
        <begin position="6"/>
        <end position="32"/>
    </location>
</feature>
<keyword evidence="1" id="KW-0472">Membrane</keyword>
<protein>
    <submittedName>
        <fullName evidence="2">Uncharacterized protein</fullName>
    </submittedName>
</protein>
<keyword evidence="1" id="KW-0812">Transmembrane</keyword>
<reference evidence="2" key="1">
    <citation type="submission" date="2014-11" db="EMBL/GenBank/DDBJ databases">
        <authorList>
            <person name="Amaro Gonzalez C."/>
        </authorList>
    </citation>
    <scope>NUCLEOTIDE SEQUENCE</scope>
</reference>
<organism evidence="2">
    <name type="scientific">Anguilla anguilla</name>
    <name type="common">European freshwater eel</name>
    <name type="synonym">Muraena anguilla</name>
    <dbReference type="NCBI Taxonomy" id="7936"/>
    <lineage>
        <taxon>Eukaryota</taxon>
        <taxon>Metazoa</taxon>
        <taxon>Chordata</taxon>
        <taxon>Craniata</taxon>
        <taxon>Vertebrata</taxon>
        <taxon>Euteleostomi</taxon>
        <taxon>Actinopterygii</taxon>
        <taxon>Neopterygii</taxon>
        <taxon>Teleostei</taxon>
        <taxon>Anguilliformes</taxon>
        <taxon>Anguillidae</taxon>
        <taxon>Anguilla</taxon>
    </lineage>
</organism>
<accession>A0A0E9XXJ0</accession>